<evidence type="ECO:0000313" key="5">
    <source>
        <dbReference type="Proteomes" id="UP000789572"/>
    </source>
</evidence>
<reference evidence="4" key="1">
    <citation type="submission" date="2021-06" db="EMBL/GenBank/DDBJ databases">
        <authorList>
            <person name="Kallberg Y."/>
            <person name="Tangrot J."/>
            <person name="Rosling A."/>
        </authorList>
    </citation>
    <scope>NUCLEOTIDE SEQUENCE</scope>
    <source>
        <strain evidence="4">IA702</strain>
    </source>
</reference>
<dbReference type="InterPro" id="IPR059025">
    <property type="entry name" value="STB6_N"/>
</dbReference>
<keyword evidence="5" id="KW-1185">Reference proteome</keyword>
<sequence length="681" mass="78081">MVVKDYVFCEYEGLQNLAHDLNIRESERLLEGYQVYIVEQWISDRKRPYNTVTVFTGDTSHKAKAWILSVPEDTSNSYDKELERLFESLKNDMARPKNTELGTIMVTNLNTFPPMLNTVLVPDGDFEGQKMYFYINLNLRKVGCSGRSALSLKKPTDVQQEQFIHLYQIKKSEQITFEAAVLELVKLVQTALLFFGLFPKQHIDGLLCDNTQNALATFKTKFAHILQIRDNALNPNILDPNLVAGLLSLVIIIRNRLNSLGYQVAKDPFSEPDNLITAIELFQKSAKICITRFLDTHTLNEISKISEKERFPDALKVHKVLKSKLEPGLLNQQADVFTTDIDEFAKQVHIERLKYLWRGKVKQSQQADDWFHEGKELGKSILRGVSGRTAKTGDVIRGFKDGVTGSLSNLVDKIPKEKDLRRWPGMPSFRPEFGSGRLLSPSSKLKHHNSGKHFSSTHAPHIDDKVDDSVSAFPKSSVHTCDEVSDNVLQRRHSFNIEIPSQRTTLRKVKSFTDMGAKDELLHIKPVVVDVKTYELYDNLKRKEIELKNLKIKLEEVAEMYKDQINKLANAYEIKQKEYKIVEQSAVAILEKQKSVAMSVKSNVEASKSKINYTTETIGFKLNEFDEFVVRYCLDIEILESKMPQSSRSEQWLLSFKEFIQRQWFGLLLWHNGQNEVDNGT</sequence>
<dbReference type="Pfam" id="PF25995">
    <property type="entry name" value="STB6_N"/>
    <property type="match status" value="1"/>
</dbReference>
<dbReference type="PANTHER" id="PTHR31011:SF2">
    <property type="entry name" value="PROTEIN STB2-RELATED"/>
    <property type="match status" value="1"/>
</dbReference>
<feature type="coiled-coil region" evidence="1">
    <location>
        <begin position="537"/>
        <end position="578"/>
    </location>
</feature>
<evidence type="ECO:0000256" key="2">
    <source>
        <dbReference type="SAM" id="MobiDB-lite"/>
    </source>
</evidence>
<gene>
    <name evidence="4" type="ORF">POCULU_LOCUS2736</name>
</gene>
<dbReference type="OrthoDB" id="19806at2759"/>
<feature type="domain" description="STB6-like N-terminal" evidence="3">
    <location>
        <begin position="5"/>
        <end position="141"/>
    </location>
</feature>
<dbReference type="EMBL" id="CAJVPJ010000269">
    <property type="protein sequence ID" value="CAG8504283.1"/>
    <property type="molecule type" value="Genomic_DNA"/>
</dbReference>
<protein>
    <submittedName>
        <fullName evidence="4">7535_t:CDS:1</fullName>
    </submittedName>
</protein>
<dbReference type="GO" id="GO:0070822">
    <property type="term" value="C:Sin3-type complex"/>
    <property type="evidence" value="ECO:0007669"/>
    <property type="project" value="TreeGrafter"/>
</dbReference>
<evidence type="ECO:0000256" key="1">
    <source>
        <dbReference type="SAM" id="Coils"/>
    </source>
</evidence>
<accession>A0A9N8ZRJ0</accession>
<proteinExistence type="predicted"/>
<dbReference type="Proteomes" id="UP000789572">
    <property type="component" value="Unassembled WGS sequence"/>
</dbReference>
<keyword evidence="1" id="KW-0175">Coiled coil</keyword>
<dbReference type="InterPro" id="IPR038919">
    <property type="entry name" value="STB2/STB2"/>
</dbReference>
<evidence type="ECO:0000313" key="4">
    <source>
        <dbReference type="EMBL" id="CAG8504283.1"/>
    </source>
</evidence>
<name>A0A9N8ZRJ0_9GLOM</name>
<evidence type="ECO:0000259" key="3">
    <source>
        <dbReference type="Pfam" id="PF25995"/>
    </source>
</evidence>
<feature type="region of interest" description="Disordered" evidence="2">
    <location>
        <begin position="442"/>
        <end position="468"/>
    </location>
</feature>
<comment type="caution">
    <text evidence="4">The sequence shown here is derived from an EMBL/GenBank/DDBJ whole genome shotgun (WGS) entry which is preliminary data.</text>
</comment>
<dbReference type="PANTHER" id="PTHR31011">
    <property type="entry name" value="PROTEIN STB2-RELATED"/>
    <property type="match status" value="1"/>
</dbReference>
<dbReference type="AlphaFoldDB" id="A0A9N8ZRJ0"/>
<organism evidence="4 5">
    <name type="scientific">Paraglomus occultum</name>
    <dbReference type="NCBI Taxonomy" id="144539"/>
    <lineage>
        <taxon>Eukaryota</taxon>
        <taxon>Fungi</taxon>
        <taxon>Fungi incertae sedis</taxon>
        <taxon>Mucoromycota</taxon>
        <taxon>Glomeromycotina</taxon>
        <taxon>Glomeromycetes</taxon>
        <taxon>Paraglomerales</taxon>
        <taxon>Paraglomeraceae</taxon>
        <taxon>Paraglomus</taxon>
    </lineage>
</organism>